<dbReference type="InterPro" id="IPR014284">
    <property type="entry name" value="RNA_pol_sigma-70_dom"/>
</dbReference>
<protein>
    <submittedName>
        <fullName evidence="7">RNA polymerase sigma-70 factor (ECF subfamily)</fullName>
    </submittedName>
</protein>
<dbReference type="Gene3D" id="1.10.1740.10">
    <property type="match status" value="1"/>
</dbReference>
<keyword evidence="4" id="KW-0804">Transcription</keyword>
<dbReference type="NCBIfam" id="TIGR02937">
    <property type="entry name" value="sigma70-ECF"/>
    <property type="match status" value="1"/>
</dbReference>
<dbReference type="InterPro" id="IPR007627">
    <property type="entry name" value="RNA_pol_sigma70_r2"/>
</dbReference>
<evidence type="ECO:0000259" key="5">
    <source>
        <dbReference type="Pfam" id="PF04542"/>
    </source>
</evidence>
<keyword evidence="3" id="KW-0731">Sigma factor</keyword>
<evidence type="ECO:0000313" key="8">
    <source>
        <dbReference type="Proteomes" id="UP000569951"/>
    </source>
</evidence>
<dbReference type="Proteomes" id="UP000569951">
    <property type="component" value="Unassembled WGS sequence"/>
</dbReference>
<dbReference type="PANTHER" id="PTHR43133:SF62">
    <property type="entry name" value="RNA POLYMERASE SIGMA FACTOR SIGZ"/>
    <property type="match status" value="1"/>
</dbReference>
<gene>
    <name evidence="7" type="ORF">HNR42_002454</name>
</gene>
<evidence type="ECO:0000256" key="2">
    <source>
        <dbReference type="ARBA" id="ARBA00023015"/>
    </source>
</evidence>
<dbReference type="RefSeq" id="WP_183987778.1">
    <property type="nucleotide sequence ID" value="NZ_JACHHG010000009.1"/>
</dbReference>
<dbReference type="InterPro" id="IPR013324">
    <property type="entry name" value="RNA_pol_sigma_r3/r4-like"/>
</dbReference>
<dbReference type="SUPFAM" id="SSF88659">
    <property type="entry name" value="Sigma3 and sigma4 domains of RNA polymerase sigma factors"/>
    <property type="match status" value="1"/>
</dbReference>
<evidence type="ECO:0000256" key="3">
    <source>
        <dbReference type="ARBA" id="ARBA00023082"/>
    </source>
</evidence>
<evidence type="ECO:0000313" key="7">
    <source>
        <dbReference type="EMBL" id="MBB6099018.1"/>
    </source>
</evidence>
<accession>A0A841I3R7</accession>
<proteinExistence type="inferred from homology"/>
<organism evidence="7 8">
    <name type="scientific">Deinobacterium chartae</name>
    <dbReference type="NCBI Taxonomy" id="521158"/>
    <lineage>
        <taxon>Bacteria</taxon>
        <taxon>Thermotogati</taxon>
        <taxon>Deinococcota</taxon>
        <taxon>Deinococci</taxon>
        <taxon>Deinococcales</taxon>
        <taxon>Deinococcaceae</taxon>
        <taxon>Deinobacterium</taxon>
    </lineage>
</organism>
<comment type="caution">
    <text evidence="7">The sequence shown here is derived from an EMBL/GenBank/DDBJ whole genome shotgun (WGS) entry which is preliminary data.</text>
</comment>
<dbReference type="InterPro" id="IPR039425">
    <property type="entry name" value="RNA_pol_sigma-70-like"/>
</dbReference>
<dbReference type="AlphaFoldDB" id="A0A841I3R7"/>
<dbReference type="Pfam" id="PF04542">
    <property type="entry name" value="Sigma70_r2"/>
    <property type="match status" value="1"/>
</dbReference>
<comment type="similarity">
    <text evidence="1">Belongs to the sigma-70 factor family. ECF subfamily.</text>
</comment>
<name>A0A841I3R7_9DEIO</name>
<dbReference type="EMBL" id="JACHHG010000009">
    <property type="protein sequence ID" value="MBB6099018.1"/>
    <property type="molecule type" value="Genomic_DNA"/>
</dbReference>
<dbReference type="GO" id="GO:0016987">
    <property type="term" value="F:sigma factor activity"/>
    <property type="evidence" value="ECO:0007669"/>
    <property type="project" value="UniProtKB-KW"/>
</dbReference>
<keyword evidence="2" id="KW-0805">Transcription regulation</keyword>
<reference evidence="7 8" key="1">
    <citation type="submission" date="2020-08" db="EMBL/GenBank/DDBJ databases">
        <title>Genomic Encyclopedia of Type Strains, Phase IV (KMG-IV): sequencing the most valuable type-strain genomes for metagenomic binning, comparative biology and taxonomic classification.</title>
        <authorList>
            <person name="Goeker M."/>
        </authorList>
    </citation>
    <scope>NUCLEOTIDE SEQUENCE [LARGE SCALE GENOMIC DNA]</scope>
    <source>
        <strain evidence="7 8">DSM 21458</strain>
    </source>
</reference>
<evidence type="ECO:0000256" key="4">
    <source>
        <dbReference type="ARBA" id="ARBA00023163"/>
    </source>
</evidence>
<dbReference type="InterPro" id="IPR036388">
    <property type="entry name" value="WH-like_DNA-bd_sf"/>
</dbReference>
<dbReference type="PANTHER" id="PTHR43133">
    <property type="entry name" value="RNA POLYMERASE ECF-TYPE SIGMA FACTO"/>
    <property type="match status" value="1"/>
</dbReference>
<dbReference type="InterPro" id="IPR013325">
    <property type="entry name" value="RNA_pol_sigma_r2"/>
</dbReference>
<evidence type="ECO:0000256" key="1">
    <source>
        <dbReference type="ARBA" id="ARBA00010641"/>
    </source>
</evidence>
<feature type="domain" description="RNA polymerase sigma-70 region 2" evidence="5">
    <location>
        <begin position="22"/>
        <end position="90"/>
    </location>
</feature>
<keyword evidence="8" id="KW-1185">Reference proteome</keyword>
<dbReference type="SUPFAM" id="SSF88946">
    <property type="entry name" value="Sigma2 domain of RNA polymerase sigma factors"/>
    <property type="match status" value="1"/>
</dbReference>
<dbReference type="GO" id="GO:0003677">
    <property type="term" value="F:DNA binding"/>
    <property type="evidence" value="ECO:0007669"/>
    <property type="project" value="InterPro"/>
</dbReference>
<evidence type="ECO:0000259" key="6">
    <source>
        <dbReference type="Pfam" id="PF08281"/>
    </source>
</evidence>
<dbReference type="Gene3D" id="1.10.10.10">
    <property type="entry name" value="Winged helix-like DNA-binding domain superfamily/Winged helix DNA-binding domain"/>
    <property type="match status" value="1"/>
</dbReference>
<dbReference type="Pfam" id="PF08281">
    <property type="entry name" value="Sigma70_r4_2"/>
    <property type="match status" value="1"/>
</dbReference>
<feature type="domain" description="RNA polymerase sigma factor 70 region 4 type 2" evidence="6">
    <location>
        <begin position="118"/>
        <end position="170"/>
    </location>
</feature>
<sequence>MDPESELIHRVGQGDEEALRILYGQLGPAVQALALRMLGSREEAEEVLQDTFVRLHARAVGYRSDFGSARAFVYTIARNEALSRLRSRQARPRHADGWDVHEPDVPLSAPAADPLDRLLVERALERLGPPDDHLLRAAFFQGHSHAELARHSGLPLGTVKTRLRRALLRLQALLGDV</sequence>
<dbReference type="InterPro" id="IPR013249">
    <property type="entry name" value="RNA_pol_sigma70_r4_t2"/>
</dbReference>
<dbReference type="GO" id="GO:0006352">
    <property type="term" value="P:DNA-templated transcription initiation"/>
    <property type="evidence" value="ECO:0007669"/>
    <property type="project" value="InterPro"/>
</dbReference>